<dbReference type="PANTHER" id="PTHR10566:SF113">
    <property type="entry name" value="PROTEIN ACTIVITY OF BC1 COMPLEX KINASE 7, CHLOROPLASTIC"/>
    <property type="match status" value="1"/>
</dbReference>
<keyword evidence="6 9" id="KW-0812">Transmembrane</keyword>
<dbReference type="InterPro" id="IPR004147">
    <property type="entry name" value="ABC1_dom"/>
</dbReference>
<accession>H6Q4C7</accession>
<dbReference type="eggNOG" id="COG0661">
    <property type="taxonomic scope" value="Bacteria"/>
</dbReference>
<keyword evidence="4" id="KW-0997">Cell inner membrane</keyword>
<organism evidence="11 12">
    <name type="scientific">Wigglesworthia glossinidia endosymbiont of Glossina morsitans morsitans</name>
    <name type="common">Yale colony</name>
    <dbReference type="NCBI Taxonomy" id="1142511"/>
    <lineage>
        <taxon>Bacteria</taxon>
        <taxon>Pseudomonadati</taxon>
        <taxon>Pseudomonadota</taxon>
        <taxon>Gammaproteobacteria</taxon>
        <taxon>Enterobacterales</taxon>
        <taxon>Erwiniaceae</taxon>
        <taxon>Wigglesworthia</taxon>
    </lineage>
</organism>
<keyword evidence="5" id="KW-0831">Ubiquinone biosynthesis</keyword>
<evidence type="ECO:0000256" key="3">
    <source>
        <dbReference type="ARBA" id="ARBA00022475"/>
    </source>
</evidence>
<dbReference type="PANTHER" id="PTHR10566">
    <property type="entry name" value="CHAPERONE-ACTIVITY OF BC1 COMPLEX CABC1 -RELATED"/>
    <property type="match status" value="1"/>
</dbReference>
<evidence type="ECO:0000259" key="10">
    <source>
        <dbReference type="Pfam" id="PF03109"/>
    </source>
</evidence>
<dbReference type="InterPro" id="IPR010232">
    <property type="entry name" value="UbiB"/>
</dbReference>
<evidence type="ECO:0000313" key="12">
    <source>
        <dbReference type="Proteomes" id="UP000009061"/>
    </source>
</evidence>
<evidence type="ECO:0000256" key="8">
    <source>
        <dbReference type="ARBA" id="ARBA00023136"/>
    </source>
</evidence>
<dbReference type="NCBIfam" id="NF003404">
    <property type="entry name" value="PRK04750.1"/>
    <property type="match status" value="1"/>
</dbReference>
<keyword evidence="7 9" id="KW-1133">Transmembrane helix</keyword>
<comment type="pathway">
    <text evidence="1">Cofactor biosynthesis; ubiquinone biosynthesis [regulation].</text>
</comment>
<evidence type="ECO:0000256" key="2">
    <source>
        <dbReference type="ARBA" id="ARBA00009670"/>
    </source>
</evidence>
<evidence type="ECO:0000256" key="4">
    <source>
        <dbReference type="ARBA" id="ARBA00022519"/>
    </source>
</evidence>
<gene>
    <name evidence="11" type="primary">ubiB</name>
    <name evidence="11" type="synonym">aarF</name>
    <name evidence="11" type="synonym">fadI</name>
    <name evidence="11" type="synonym">fsrC</name>
    <name evidence="11" type="synonym">yigR</name>
    <name evidence="11" type="ORF">WIGMOR_0130</name>
</gene>
<evidence type="ECO:0000256" key="7">
    <source>
        <dbReference type="ARBA" id="ARBA00022989"/>
    </source>
</evidence>
<dbReference type="OrthoDB" id="9795390at2"/>
<dbReference type="InterPro" id="IPR011009">
    <property type="entry name" value="Kinase-like_dom_sf"/>
</dbReference>
<keyword evidence="3" id="KW-1003">Cell membrane</keyword>
<dbReference type="STRING" id="1142511.WIGMOR_0130"/>
<dbReference type="Proteomes" id="UP000009061">
    <property type="component" value="Chromosome"/>
</dbReference>
<evidence type="ECO:0000256" key="9">
    <source>
        <dbReference type="SAM" id="Phobius"/>
    </source>
</evidence>
<protein>
    <submittedName>
        <fullName evidence="11">2-octaprenylphenol hydroxylase of ubiquinone biosynthetic pathway</fullName>
    </submittedName>
</protein>
<name>H6Q4C7_WIGGL</name>
<dbReference type="KEGG" id="wgl:WIGMOR_0130"/>
<dbReference type="SUPFAM" id="SSF56112">
    <property type="entry name" value="Protein kinase-like (PK-like)"/>
    <property type="match status" value="1"/>
</dbReference>
<sequence length="542" mass="63924">MLRNSYRLYEIIKIILTYGLDDVIPKKYIFFHLFRKLFFWLSNKHKSMQFSKRLRFTLEKLGPIWIKFGQMLSTRRDLFDNSIINQLENLQNNTTPFDGHKARKCIENSIKSSIDSQFNNFNITPIASASIAQIHTAKLKNGKEVIIKVIRPNIILKIKADIRLMLKIAKLISWISKYGKNLKLISIIKEYEKILLQETNLLYEAVNTMQLRRNFKKSCMLYIPKVYINYCSKTVMVVEKIQGIHINNISILKKYGINMKLLAERGVKIFFAQVFRDNFFHGDMHPGNILVSHKQPNNPKYIAIDCGIIGRLEKLDKYLLAENFIAFFNRDYRKIAKLHIYAGWVDKYTNINDLEIAIRIVCEPIFEKKLSDISFGKILLAFFTATRNFNFSIQPQLILLQKTLFYIEGIGKQLYPKLDLWKTAKPFLENWIKNEIGFIGTLRYLKKKLPFWISYPNIKYQKNMLSRFNLSNQKNKICTSKSINYITFLKLVFLFLLGVVFFLCSIVLTFFQKKTINIFSIVLIIFSICIWLYIWNVLKKLE</sequence>
<dbReference type="GO" id="GO:0006744">
    <property type="term" value="P:ubiquinone biosynthetic process"/>
    <property type="evidence" value="ECO:0007669"/>
    <property type="project" value="UniProtKB-UniPathway"/>
</dbReference>
<dbReference type="EMBL" id="CP003315">
    <property type="protein sequence ID" value="AFA40987.1"/>
    <property type="molecule type" value="Genomic_DNA"/>
</dbReference>
<dbReference type="Pfam" id="PF03109">
    <property type="entry name" value="ABC1"/>
    <property type="match status" value="1"/>
</dbReference>
<feature type="domain" description="ABC1 atypical kinase-like" evidence="10">
    <location>
        <begin position="90"/>
        <end position="338"/>
    </location>
</feature>
<reference evidence="11 12" key="1">
    <citation type="journal article" date="2012" name="MBio">
        <title>Insight into the transmission biology and species-specific functional capabilities of tsetse (Diptera: glossinidae) obligate symbiont wigglesworthia.</title>
        <authorList>
            <person name="Rio R.V."/>
            <person name="Symula R.E."/>
            <person name="Wang J."/>
            <person name="Lohs C."/>
            <person name="Wu Y.N."/>
            <person name="Snyder A.K."/>
            <person name="Bjornson R.D."/>
            <person name="Oshima K."/>
            <person name="Biehl B.S."/>
            <person name="Perna N.T."/>
            <person name="Hattori M."/>
            <person name="Aksoy S."/>
        </authorList>
    </citation>
    <scope>NUCLEOTIDE SEQUENCE [LARGE SCALE GENOMIC DNA]</scope>
    <source>
        <strain evidence="11">WGM</strain>
    </source>
</reference>
<dbReference type="UniPathway" id="UPA00232"/>
<feature type="transmembrane region" description="Helical" evidence="9">
    <location>
        <begin position="485"/>
        <end position="511"/>
    </location>
</feature>
<evidence type="ECO:0000313" key="11">
    <source>
        <dbReference type="EMBL" id="AFA40987.1"/>
    </source>
</evidence>
<keyword evidence="12" id="KW-1185">Reference proteome</keyword>
<dbReference type="NCBIfam" id="TIGR01982">
    <property type="entry name" value="UbiB"/>
    <property type="match status" value="1"/>
</dbReference>
<dbReference type="InterPro" id="IPR050154">
    <property type="entry name" value="UbiB_kinase"/>
</dbReference>
<keyword evidence="11" id="KW-0830">Ubiquinone</keyword>
<dbReference type="HOGENOM" id="CLU_006533_0_0_6"/>
<proteinExistence type="inferred from homology"/>
<dbReference type="AlphaFoldDB" id="H6Q4C7"/>
<keyword evidence="8 9" id="KW-0472">Membrane</keyword>
<comment type="similarity">
    <text evidence="2">Belongs to the protein kinase superfamily. ADCK protein kinase family.</text>
</comment>
<dbReference type="RefSeq" id="WP_014353926.1">
    <property type="nucleotide sequence ID" value="NC_016893.1"/>
</dbReference>
<evidence type="ECO:0000256" key="1">
    <source>
        <dbReference type="ARBA" id="ARBA00005020"/>
    </source>
</evidence>
<evidence type="ECO:0000256" key="6">
    <source>
        <dbReference type="ARBA" id="ARBA00022692"/>
    </source>
</evidence>
<feature type="transmembrane region" description="Helical" evidence="9">
    <location>
        <begin position="518"/>
        <end position="538"/>
    </location>
</feature>
<evidence type="ECO:0000256" key="5">
    <source>
        <dbReference type="ARBA" id="ARBA00022688"/>
    </source>
</evidence>